<organism evidence="2 3">
    <name type="scientific">Candidatus Woesebacteria bacterium GW2011_GWB1_39_12</name>
    <dbReference type="NCBI Taxonomy" id="1618574"/>
    <lineage>
        <taxon>Bacteria</taxon>
        <taxon>Candidatus Woeseibacteriota</taxon>
    </lineage>
</organism>
<proteinExistence type="predicted"/>
<protein>
    <submittedName>
        <fullName evidence="2">VanW family protein</fullName>
    </submittedName>
</protein>
<dbReference type="InterPro" id="IPR022029">
    <property type="entry name" value="YoaR-like_PG-bd"/>
</dbReference>
<feature type="domain" description="YoaR-like putative peptidoglycan binding" evidence="1">
    <location>
        <begin position="247"/>
        <end position="313"/>
    </location>
</feature>
<sequence>MIKATKLLLKRKGLILFLKFILFIATVVFSFNLYYQDRIFPGIIVSGIRVGGMTKTQAETILSENIRPPEKMSILAKNRSFELSLKDVISYDLKQTTETAFNFYRSGDLIKDNYNRAVSHFSVKNIPIKIDINEEALDEYLQVISSQISTEPKFPSVFLEENEIVIDKGSAGESIDTTSFKKTFEEHLASRDYSSIEVPFKKNDPTLGEEEAGILRLRAEKLLGKNLSIVYDYQTLLIDNEDVFLFLDPKQEFNQQKISDYIRREIAPKLNHEPQDAVFRFENGKVIEFLPSKEGITVNEKELGQDIIKSLRTLETSEEKSVSIQIPVHTARPKVTNEEVNNLGIKELIGRGVSKFRGSISTRIHNISLASSKFNGILVAPGDTFSFNKTLGDVSSFTGYKQAYVIRDGRTVLGDGGGVCQVSTTLFRALLKAGLPIIERRAHSYRVGYYEQESPPGLDATVFDPTTDLKFKNDTPAHILIQTIFDAKTSTLIFEIYGTNDGRVATTTKPVVTSVVPPPEDLYQDDPAIPSGTTKQIDYKAWGAKVTFNYRVERNGETIYEKTFLSNYRPWQAVFLRGTGPVN</sequence>
<dbReference type="Pfam" id="PF12229">
    <property type="entry name" value="PG_binding_4"/>
    <property type="match status" value="2"/>
</dbReference>
<feature type="domain" description="YoaR-like putative peptidoglycan binding" evidence="1">
    <location>
        <begin position="83"/>
        <end position="190"/>
    </location>
</feature>
<dbReference type="InterPro" id="IPR052913">
    <property type="entry name" value="Glycopeptide_resist_protein"/>
</dbReference>
<accession>A0A0G0PLN1</accession>
<dbReference type="Pfam" id="PF04294">
    <property type="entry name" value="VanW"/>
    <property type="match status" value="1"/>
</dbReference>
<name>A0A0G0PLN1_9BACT</name>
<dbReference type="PATRIC" id="fig|1618574.4.peg.1548"/>
<dbReference type="InterPro" id="IPR007391">
    <property type="entry name" value="Vancomycin_resist_VanW"/>
</dbReference>
<dbReference type="Proteomes" id="UP000033881">
    <property type="component" value="Unassembled WGS sequence"/>
</dbReference>
<evidence type="ECO:0000313" key="2">
    <source>
        <dbReference type="EMBL" id="KKQ99049.1"/>
    </source>
</evidence>
<dbReference type="STRING" id="1618574.UT24_C0028G0008"/>
<dbReference type="PANTHER" id="PTHR35788">
    <property type="entry name" value="EXPORTED PROTEIN-RELATED"/>
    <property type="match status" value="1"/>
</dbReference>
<evidence type="ECO:0000313" key="3">
    <source>
        <dbReference type="Proteomes" id="UP000033881"/>
    </source>
</evidence>
<dbReference type="PANTHER" id="PTHR35788:SF1">
    <property type="entry name" value="EXPORTED PROTEIN"/>
    <property type="match status" value="1"/>
</dbReference>
<reference evidence="2 3" key="1">
    <citation type="journal article" date="2015" name="Nature">
        <title>rRNA introns, odd ribosomes, and small enigmatic genomes across a large radiation of phyla.</title>
        <authorList>
            <person name="Brown C.T."/>
            <person name="Hug L.A."/>
            <person name="Thomas B.C."/>
            <person name="Sharon I."/>
            <person name="Castelle C.J."/>
            <person name="Singh A."/>
            <person name="Wilkins M.J."/>
            <person name="Williams K.H."/>
            <person name="Banfield J.F."/>
        </authorList>
    </citation>
    <scope>NUCLEOTIDE SEQUENCE [LARGE SCALE GENOMIC DNA]</scope>
</reference>
<dbReference type="AlphaFoldDB" id="A0A0G0PLN1"/>
<comment type="caution">
    <text evidence="2">The sequence shown here is derived from an EMBL/GenBank/DDBJ whole genome shotgun (WGS) entry which is preliminary data.</text>
</comment>
<dbReference type="EMBL" id="LBWB01000028">
    <property type="protein sequence ID" value="KKQ99049.1"/>
    <property type="molecule type" value="Genomic_DNA"/>
</dbReference>
<gene>
    <name evidence="2" type="ORF">UT24_C0028G0008</name>
</gene>
<evidence type="ECO:0000259" key="1">
    <source>
        <dbReference type="Pfam" id="PF12229"/>
    </source>
</evidence>